<evidence type="ECO:0000256" key="1">
    <source>
        <dbReference type="SAM" id="MobiDB-lite"/>
    </source>
</evidence>
<dbReference type="EMBL" id="CABVQS010000033">
    <property type="protein sequence ID" value="VWD57329.1"/>
    <property type="molecule type" value="Genomic_DNA"/>
</dbReference>
<sequence length="316" mass="35170">MRIGEQRAHLVVDHPPYVRCNARYPASTSPAGRPVARHRRTSIGRSAQHVAVLGRDLLRIAERRDAARNDGYLLHGIAVCAALCHERMPGFVMRDDTLLLLVHHAAPVLDARHRAVDHPGEIGHAYCRLAEFGRVQRGIVDHVCEIRTDETGLARRQFGKIDLLRKLHTFRMHGEDLFSSGQVRPVDRDVTVKAARPQQRQVEDLGPVGRGNSPGIGTLAYPSGSSRDAFTSRDAAANRLLRRCRGLKRRLKIACRSSPQHGRRQWCMPLLPPHPPSLGQTGSRCFGIHVDALPCNLSCQPSRPDLVVDRHANRSV</sequence>
<evidence type="ECO:0000313" key="2">
    <source>
        <dbReference type="EMBL" id="VWD57329.1"/>
    </source>
</evidence>
<gene>
    <name evidence="2" type="ORF">BCO71033_06061</name>
</gene>
<protein>
    <submittedName>
        <fullName evidence="2">Uncharacterized protein</fullName>
    </submittedName>
</protein>
<reference evidence="2 3" key="1">
    <citation type="submission" date="2019-09" db="EMBL/GenBank/DDBJ databases">
        <authorList>
            <person name="Depoorter E."/>
        </authorList>
    </citation>
    <scope>NUCLEOTIDE SEQUENCE [LARGE SCALE GENOMIC DNA]</scope>
    <source>
        <strain evidence="2">R-71033</strain>
    </source>
</reference>
<organism evidence="2 3">
    <name type="scientific">Burkholderia contaminans</name>
    <dbReference type="NCBI Taxonomy" id="488447"/>
    <lineage>
        <taxon>Bacteria</taxon>
        <taxon>Pseudomonadati</taxon>
        <taxon>Pseudomonadota</taxon>
        <taxon>Betaproteobacteria</taxon>
        <taxon>Burkholderiales</taxon>
        <taxon>Burkholderiaceae</taxon>
        <taxon>Burkholderia</taxon>
        <taxon>Burkholderia cepacia complex</taxon>
    </lineage>
</organism>
<name>A0A6P3BQR1_9BURK</name>
<dbReference type="AlphaFoldDB" id="A0A6P3BQR1"/>
<evidence type="ECO:0000313" key="3">
    <source>
        <dbReference type="Proteomes" id="UP000494109"/>
    </source>
</evidence>
<dbReference type="Proteomes" id="UP000494109">
    <property type="component" value="Unassembled WGS sequence"/>
</dbReference>
<feature type="region of interest" description="Disordered" evidence="1">
    <location>
        <begin position="194"/>
        <end position="229"/>
    </location>
</feature>
<proteinExistence type="predicted"/>
<accession>A0A6P3BQR1</accession>